<evidence type="ECO:0000313" key="4">
    <source>
        <dbReference type="Proteomes" id="UP001164948"/>
    </source>
</evidence>
<dbReference type="SUPFAM" id="SSF46785">
    <property type="entry name" value="Winged helix' DNA-binding domain"/>
    <property type="match status" value="2"/>
</dbReference>
<dbReference type="InterPro" id="IPR036388">
    <property type="entry name" value="WH-like_DNA-bd_sf"/>
</dbReference>
<comment type="similarity">
    <text evidence="1">Belongs to the initiator RepB protein family.</text>
</comment>
<gene>
    <name evidence="3" type="ORF">MP619_08610</name>
</gene>
<dbReference type="GO" id="GO:0006270">
    <property type="term" value="P:DNA replication initiation"/>
    <property type="evidence" value="ECO:0007669"/>
    <property type="project" value="InterPro"/>
</dbReference>
<feature type="domain" description="Initiator Rep protein WH1" evidence="2">
    <location>
        <begin position="21"/>
        <end position="167"/>
    </location>
</feature>
<dbReference type="EMBL" id="CP095081">
    <property type="protein sequence ID" value="WAI92552.1"/>
    <property type="molecule type" value="Genomic_DNA"/>
</dbReference>
<dbReference type="AlphaFoldDB" id="A0AAE9UL03"/>
<dbReference type="InterPro" id="IPR036390">
    <property type="entry name" value="WH_DNA-bd_sf"/>
</dbReference>
<dbReference type="InterPro" id="IPR000525">
    <property type="entry name" value="Initiator_Rep_WH1"/>
</dbReference>
<reference evidence="3" key="1">
    <citation type="submission" date="2022-03" db="EMBL/GenBank/DDBJ databases">
        <title>Characterization and genomic analysis of a Streptococcus dysgalactiae associated with cultured channel catfish mortalities in China.</title>
        <authorList>
            <person name="Wang J."/>
            <person name="Geng Y."/>
        </authorList>
    </citation>
    <scope>NUCLEOTIDE SEQUENCE</scope>
    <source>
        <strain evidence="3">WJ001</strain>
    </source>
</reference>
<proteinExistence type="inferred from homology"/>
<dbReference type="Pfam" id="PF21205">
    <property type="entry name" value="Rep3_C"/>
    <property type="match status" value="1"/>
</dbReference>
<dbReference type="RefSeq" id="WP_115256695.1">
    <property type="nucleotide sequence ID" value="NZ_CP066070.1"/>
</dbReference>
<dbReference type="GO" id="GO:0003887">
    <property type="term" value="F:DNA-directed DNA polymerase activity"/>
    <property type="evidence" value="ECO:0007669"/>
    <property type="project" value="InterPro"/>
</dbReference>
<evidence type="ECO:0000259" key="2">
    <source>
        <dbReference type="Pfam" id="PF01051"/>
    </source>
</evidence>
<evidence type="ECO:0000313" key="3">
    <source>
        <dbReference type="EMBL" id="WAI92552.1"/>
    </source>
</evidence>
<dbReference type="Pfam" id="PF01051">
    <property type="entry name" value="Rep3_N"/>
    <property type="match status" value="1"/>
</dbReference>
<dbReference type="Proteomes" id="UP001164948">
    <property type="component" value="Chromosome"/>
</dbReference>
<dbReference type="Gene3D" id="1.10.10.10">
    <property type="entry name" value="Winged helix-like DNA-binding domain superfamily/Winged helix DNA-binding domain"/>
    <property type="match status" value="2"/>
</dbReference>
<accession>A0AAE9UL03</accession>
<protein>
    <submittedName>
        <fullName evidence="3">Replication initiation protein</fullName>
    </submittedName>
</protein>
<organism evidence="3 4">
    <name type="scientific">Streptococcus dysgalactiae</name>
    <dbReference type="NCBI Taxonomy" id="1334"/>
    <lineage>
        <taxon>Bacteria</taxon>
        <taxon>Bacillati</taxon>
        <taxon>Bacillota</taxon>
        <taxon>Bacilli</taxon>
        <taxon>Lactobacillales</taxon>
        <taxon>Streptococcaceae</taxon>
        <taxon>Streptococcus</taxon>
    </lineage>
</organism>
<evidence type="ECO:0000256" key="1">
    <source>
        <dbReference type="ARBA" id="ARBA00038283"/>
    </source>
</evidence>
<dbReference type="GeneID" id="83691458"/>
<name>A0AAE9UL03_STRDY</name>
<sequence>MENKKGRKALEELIKRQDYLVVQGNDLAKSFGNLKAFEHRLLDYCFSYVQKDSKPEERFVVETASLLKYLGLTSSGTNYERVVKGFKTLNENTALYLHVTDKNGVPGIRMTQLFSYIDYYQTGVIEFEFSKFAQPYVFELKKNFYSFHLRELALIKGKYTLVLLKLWEANRFGNSKVSIIQGHLEEWQGWFLGTENRMSAGVFKRDVLTRGSKELETKFPNINIELITHKKGRSVVGYEMIITDNSPEPRIEFFQRIDKENGYL</sequence>